<keyword evidence="3 11" id="KW-1003">Cell membrane</keyword>
<dbReference type="Pfam" id="PF07264">
    <property type="entry name" value="EI24"/>
    <property type="match status" value="1"/>
</dbReference>
<dbReference type="InterPro" id="IPR022985">
    <property type="entry name" value="Sulfate_CysZ"/>
</dbReference>
<dbReference type="InterPro" id="IPR059112">
    <property type="entry name" value="CysZ/EI24"/>
</dbReference>
<keyword evidence="7 11" id="KW-1133">Transmembrane helix</keyword>
<evidence type="ECO:0000256" key="2">
    <source>
        <dbReference type="ARBA" id="ARBA00022448"/>
    </source>
</evidence>
<sequence length="243" mass="27220">MITGLFKGFSYVGQGFSLITQPGIRSFVAIPLLINSLLFGAGTWLLVKQLNDWTLYLLPDWLEWLEWFLMPVFIILIIFVVFYTFTLIANLISAPFNSILAERIEARLNGLPIPEFAGYGSIPALITRTFKSELSKLWYLATWGIVLIILTLIPVVNLIAPIAWTLFGAWMLAIEYADYPMGNHNLFFKEQKAALQKNLPEAMGFGWILSLMTSIPVLNFLAMPVGVAGATALWVDKLSKPSN</sequence>
<keyword evidence="2 11" id="KW-0813">Transport</keyword>
<evidence type="ECO:0000256" key="5">
    <source>
        <dbReference type="ARBA" id="ARBA00022605"/>
    </source>
</evidence>
<evidence type="ECO:0000256" key="4">
    <source>
        <dbReference type="ARBA" id="ARBA00022519"/>
    </source>
</evidence>
<keyword evidence="9 11" id="KW-0472">Membrane</keyword>
<protein>
    <recommendedName>
        <fullName evidence="11">Sulfate transporter CysZ</fullName>
    </recommendedName>
</protein>
<gene>
    <name evidence="11 12" type="primary">cysZ</name>
    <name evidence="12" type="ORF">QJT80_09825</name>
</gene>
<dbReference type="KEGG" id="tdu:QJT80_09825"/>
<proteinExistence type="inferred from homology"/>
<dbReference type="NCBIfam" id="NF003433">
    <property type="entry name" value="PRK04949.1"/>
    <property type="match status" value="1"/>
</dbReference>
<reference evidence="12" key="2">
    <citation type="submission" date="2023-04" db="EMBL/GenBank/DDBJ databases">
        <authorList>
            <person name="Beletskiy A.V."/>
            <person name="Mardanov A.V."/>
            <person name="Ravin N.V."/>
        </authorList>
    </citation>
    <scope>NUCLEOTIDE SEQUENCE</scope>
    <source>
        <strain evidence="12">GKL-01</strain>
    </source>
</reference>
<evidence type="ECO:0000256" key="3">
    <source>
        <dbReference type="ARBA" id="ARBA00022475"/>
    </source>
</evidence>
<comment type="function">
    <text evidence="11">High affinity, high specificity proton-dependent sulfate transporter, which mediates sulfate uptake. Provides the sulfur source for the cysteine synthesis pathway.</text>
</comment>
<keyword evidence="10 11" id="KW-0198">Cysteine biosynthesis</keyword>
<dbReference type="GO" id="GO:0000103">
    <property type="term" value="P:sulfate assimilation"/>
    <property type="evidence" value="ECO:0007669"/>
    <property type="project" value="InterPro"/>
</dbReference>
<dbReference type="PANTHER" id="PTHR37468">
    <property type="entry name" value="SULFATE TRANSPORTER CYSZ"/>
    <property type="match status" value="1"/>
</dbReference>
<dbReference type="GO" id="GO:0005886">
    <property type="term" value="C:plasma membrane"/>
    <property type="evidence" value="ECO:0007669"/>
    <property type="project" value="UniProtKB-SubCell"/>
</dbReference>
<keyword evidence="4 11" id="KW-0997">Cell inner membrane</keyword>
<keyword evidence="5 11" id="KW-0028">Amino-acid biosynthesis</keyword>
<evidence type="ECO:0000256" key="9">
    <source>
        <dbReference type="ARBA" id="ARBA00023136"/>
    </source>
</evidence>
<dbReference type="InterPro" id="IPR050480">
    <property type="entry name" value="CysZ-like"/>
</dbReference>
<dbReference type="AlphaFoldDB" id="A0AA95H674"/>
<dbReference type="EMBL" id="CP124755">
    <property type="protein sequence ID" value="WGZ89799.1"/>
    <property type="molecule type" value="Genomic_DNA"/>
</dbReference>
<dbReference type="HAMAP" id="MF_00468">
    <property type="entry name" value="CysZ"/>
    <property type="match status" value="1"/>
</dbReference>
<evidence type="ECO:0000256" key="10">
    <source>
        <dbReference type="ARBA" id="ARBA00023192"/>
    </source>
</evidence>
<dbReference type="Proteomes" id="UP001300672">
    <property type="component" value="Chromosome"/>
</dbReference>
<evidence type="ECO:0000256" key="11">
    <source>
        <dbReference type="HAMAP-Rule" id="MF_00468"/>
    </source>
</evidence>
<reference evidence="12" key="1">
    <citation type="journal article" date="2023" name="Int. J. Mol. Sci.">
        <title>Metagenomics Revealed a New Genus 'Candidatus Thiocaldithrix dubininis' gen. nov., sp. nov. and a New Species 'Candidatus Thiothrix putei' sp. nov. in the Family Thiotrichaceae, Some Members of Which Have Traits of Both Na+- and H+-Motive Energetics.</title>
        <authorList>
            <person name="Ravin N.V."/>
            <person name="Muntyan M.S."/>
            <person name="Smolyakov D.D."/>
            <person name="Rudenko T.S."/>
            <person name="Beletsky A.V."/>
            <person name="Mardanov A.V."/>
            <person name="Grabovich M.Y."/>
        </authorList>
    </citation>
    <scope>NUCLEOTIDE SEQUENCE</scope>
    <source>
        <strain evidence="12">GKL-01</strain>
    </source>
</reference>
<comment type="similarity">
    <text evidence="11">Belongs to the CysZ family.</text>
</comment>
<feature type="transmembrane region" description="Helical" evidence="11">
    <location>
        <begin position="67"/>
        <end position="93"/>
    </location>
</feature>
<feature type="transmembrane region" description="Helical" evidence="11">
    <location>
        <begin position="27"/>
        <end position="47"/>
    </location>
</feature>
<organism evidence="12">
    <name type="scientific">Candidatus Thiocaldithrix dubininis</name>
    <dbReference type="NCBI Taxonomy" id="3080823"/>
    <lineage>
        <taxon>Bacteria</taxon>
        <taxon>Pseudomonadati</taxon>
        <taxon>Pseudomonadota</taxon>
        <taxon>Gammaproteobacteria</taxon>
        <taxon>Thiotrichales</taxon>
        <taxon>Thiotrichaceae</taxon>
        <taxon>Candidatus Thiocaldithrix</taxon>
    </lineage>
</organism>
<accession>A0AA95H674</accession>
<evidence type="ECO:0000313" key="12">
    <source>
        <dbReference type="EMBL" id="WGZ89799.1"/>
    </source>
</evidence>
<dbReference type="PANTHER" id="PTHR37468:SF1">
    <property type="entry name" value="SULFATE TRANSPORTER CYSZ"/>
    <property type="match status" value="1"/>
</dbReference>
<keyword evidence="8 11" id="KW-0764">Sulfate transport</keyword>
<keyword evidence="6 11" id="KW-0812">Transmembrane</keyword>
<feature type="transmembrane region" description="Helical" evidence="11">
    <location>
        <begin position="202"/>
        <end position="235"/>
    </location>
</feature>
<evidence type="ECO:0000256" key="8">
    <source>
        <dbReference type="ARBA" id="ARBA00023032"/>
    </source>
</evidence>
<name>A0AA95H674_9GAMM</name>
<evidence type="ECO:0000256" key="7">
    <source>
        <dbReference type="ARBA" id="ARBA00022989"/>
    </source>
</evidence>
<dbReference type="GO" id="GO:0009675">
    <property type="term" value="F:high-affinity sulfate:proton symporter activity"/>
    <property type="evidence" value="ECO:0007669"/>
    <property type="project" value="TreeGrafter"/>
</dbReference>
<evidence type="ECO:0000256" key="1">
    <source>
        <dbReference type="ARBA" id="ARBA00004141"/>
    </source>
</evidence>
<comment type="subcellular location">
    <subcellularLocation>
        <location evidence="11">Cell inner membrane</location>
        <topology evidence="11">Multi-pass membrane protein</topology>
    </subcellularLocation>
    <subcellularLocation>
        <location evidence="1">Membrane</location>
        <topology evidence="1">Multi-pass membrane protein</topology>
    </subcellularLocation>
</comment>
<feature type="transmembrane region" description="Helical" evidence="11">
    <location>
        <begin position="137"/>
        <end position="156"/>
    </location>
</feature>
<dbReference type="GO" id="GO:0019344">
    <property type="term" value="P:cysteine biosynthetic process"/>
    <property type="evidence" value="ECO:0007669"/>
    <property type="project" value="UniProtKB-UniRule"/>
</dbReference>
<evidence type="ECO:0000256" key="6">
    <source>
        <dbReference type="ARBA" id="ARBA00022692"/>
    </source>
</evidence>